<dbReference type="InterPro" id="IPR048254">
    <property type="entry name" value="CDP_ALCOHOL_P_TRANSF_CS"/>
</dbReference>
<evidence type="ECO:0000256" key="2">
    <source>
        <dbReference type="RuleBase" id="RU003750"/>
    </source>
</evidence>
<comment type="caution">
    <text evidence="5">The sequence shown here is derived from an EMBL/GenBank/DDBJ whole genome shotgun (WGS) entry which is preliminary data.</text>
</comment>
<dbReference type="EMBL" id="JBHTEY010000004">
    <property type="protein sequence ID" value="MFC7616486.1"/>
    <property type="molecule type" value="Genomic_DNA"/>
</dbReference>
<evidence type="ECO:0000256" key="3">
    <source>
        <dbReference type="SAM" id="MobiDB-lite"/>
    </source>
</evidence>
<gene>
    <name evidence="5" type="ORF">ACFQV2_26485</name>
</gene>
<feature type="region of interest" description="Disordered" evidence="3">
    <location>
        <begin position="1"/>
        <end position="29"/>
    </location>
</feature>
<accession>A0ABW2TSN0</accession>
<name>A0ABW2TSN0_9PSEU</name>
<dbReference type="Pfam" id="PF01066">
    <property type="entry name" value="CDP-OH_P_transf"/>
    <property type="match status" value="1"/>
</dbReference>
<keyword evidence="1 2" id="KW-0808">Transferase</keyword>
<protein>
    <submittedName>
        <fullName evidence="5">CDP-alcohol phosphatidyltransferase family protein</fullName>
        <ecNumber evidence="5">2.7.8.-</ecNumber>
    </submittedName>
</protein>
<reference evidence="6" key="1">
    <citation type="journal article" date="2019" name="Int. J. Syst. Evol. Microbiol.">
        <title>The Global Catalogue of Microorganisms (GCM) 10K type strain sequencing project: providing services to taxonomists for standard genome sequencing and annotation.</title>
        <authorList>
            <consortium name="The Broad Institute Genomics Platform"/>
            <consortium name="The Broad Institute Genome Sequencing Center for Infectious Disease"/>
            <person name="Wu L."/>
            <person name="Ma J."/>
        </authorList>
    </citation>
    <scope>NUCLEOTIDE SEQUENCE [LARGE SCALE GENOMIC DNA]</scope>
    <source>
        <strain evidence="6">JCM 17695</strain>
    </source>
</reference>
<keyword evidence="6" id="KW-1185">Reference proteome</keyword>
<keyword evidence="4" id="KW-0812">Transmembrane</keyword>
<evidence type="ECO:0000313" key="5">
    <source>
        <dbReference type="EMBL" id="MFC7616486.1"/>
    </source>
</evidence>
<organism evidence="5 6">
    <name type="scientific">Actinokineospora soli</name>
    <dbReference type="NCBI Taxonomy" id="1048753"/>
    <lineage>
        <taxon>Bacteria</taxon>
        <taxon>Bacillati</taxon>
        <taxon>Actinomycetota</taxon>
        <taxon>Actinomycetes</taxon>
        <taxon>Pseudonocardiales</taxon>
        <taxon>Pseudonocardiaceae</taxon>
        <taxon>Actinokineospora</taxon>
    </lineage>
</organism>
<dbReference type="InterPro" id="IPR043130">
    <property type="entry name" value="CDP-OH_PTrfase_TM_dom"/>
</dbReference>
<evidence type="ECO:0000256" key="1">
    <source>
        <dbReference type="ARBA" id="ARBA00022679"/>
    </source>
</evidence>
<feature type="transmembrane region" description="Helical" evidence="4">
    <location>
        <begin position="113"/>
        <end position="146"/>
    </location>
</feature>
<evidence type="ECO:0000256" key="4">
    <source>
        <dbReference type="SAM" id="Phobius"/>
    </source>
</evidence>
<dbReference type="PROSITE" id="PS00379">
    <property type="entry name" value="CDP_ALCOHOL_P_TRANSF"/>
    <property type="match status" value="1"/>
</dbReference>
<dbReference type="Gene3D" id="1.20.120.1760">
    <property type="match status" value="1"/>
</dbReference>
<dbReference type="InterPro" id="IPR000462">
    <property type="entry name" value="CDP-OH_P_trans"/>
</dbReference>
<evidence type="ECO:0000313" key="6">
    <source>
        <dbReference type="Proteomes" id="UP001596512"/>
    </source>
</evidence>
<dbReference type="GO" id="GO:0016740">
    <property type="term" value="F:transferase activity"/>
    <property type="evidence" value="ECO:0007669"/>
    <property type="project" value="UniProtKB-KW"/>
</dbReference>
<dbReference type="EC" id="2.7.8.-" evidence="5"/>
<proteinExistence type="inferred from homology"/>
<keyword evidence="4" id="KW-0472">Membrane</keyword>
<sequence length="217" mass="23086">MRAGCPRRWGCSPRSAPGRSAGPSARPPPWRRWRCCTAPSARTCSAPDRVTLGRALLAGGVAALVAERAQEPVLLVGLAVVALSLDWVDGRVARRTGTASEVGARFDMEVDAFLILVLSVHAAFLVGPWVLLIGAMRYLFVAASWLAPWLRAPLPPSTARKAVAVAQGIALVVVAAWPVAAVAAAALGALAWSFGRDVRWLWRRRAPLTSNEGMSHV</sequence>
<keyword evidence="4" id="KW-1133">Transmembrane helix</keyword>
<feature type="transmembrane region" description="Helical" evidence="4">
    <location>
        <begin position="166"/>
        <end position="195"/>
    </location>
</feature>
<comment type="similarity">
    <text evidence="2">Belongs to the CDP-alcohol phosphatidyltransferase class-I family.</text>
</comment>
<feature type="compositionally biased region" description="Low complexity" evidence="3">
    <location>
        <begin position="12"/>
        <end position="24"/>
    </location>
</feature>
<dbReference type="Proteomes" id="UP001596512">
    <property type="component" value="Unassembled WGS sequence"/>
</dbReference>